<feature type="domain" description="Phosphoribosyltransferase" evidence="16">
    <location>
        <begin position="6"/>
        <end position="153"/>
    </location>
</feature>
<keyword evidence="10 15" id="KW-0660">Purine salvage</keyword>
<comment type="similarity">
    <text evidence="4 15">Belongs to the purine/pyrimidine phosphoribosyltransferase family.</text>
</comment>
<dbReference type="GO" id="GO:0004422">
    <property type="term" value="F:hypoxanthine phosphoribosyltransferase activity"/>
    <property type="evidence" value="ECO:0007669"/>
    <property type="project" value="InterPro"/>
</dbReference>
<name>A0A2N0AJZ5_9LEPT</name>
<dbReference type="OrthoDB" id="9802824at2"/>
<evidence type="ECO:0000256" key="12">
    <source>
        <dbReference type="ARBA" id="ARBA00022842"/>
    </source>
</evidence>
<dbReference type="SUPFAM" id="SSF53271">
    <property type="entry name" value="PRTase-like"/>
    <property type="match status" value="1"/>
</dbReference>
<dbReference type="InterPro" id="IPR029057">
    <property type="entry name" value="PRTase-like"/>
</dbReference>
<evidence type="ECO:0000256" key="3">
    <source>
        <dbReference type="ARBA" id="ARBA00004669"/>
    </source>
</evidence>
<comment type="catalytic activity">
    <reaction evidence="14">
        <text>IMP + diphosphate = hypoxanthine + 5-phospho-alpha-D-ribose 1-diphosphate</text>
        <dbReference type="Rhea" id="RHEA:17973"/>
        <dbReference type="ChEBI" id="CHEBI:17368"/>
        <dbReference type="ChEBI" id="CHEBI:33019"/>
        <dbReference type="ChEBI" id="CHEBI:58017"/>
        <dbReference type="ChEBI" id="CHEBI:58053"/>
        <dbReference type="EC" id="2.4.2.8"/>
    </reaction>
    <physiologicalReaction direction="right-to-left" evidence="14">
        <dbReference type="Rhea" id="RHEA:17975"/>
    </physiologicalReaction>
</comment>
<comment type="catalytic activity">
    <reaction evidence="13">
        <text>GMP + diphosphate = guanine + 5-phospho-alpha-D-ribose 1-diphosphate</text>
        <dbReference type="Rhea" id="RHEA:25424"/>
        <dbReference type="ChEBI" id="CHEBI:16235"/>
        <dbReference type="ChEBI" id="CHEBI:33019"/>
        <dbReference type="ChEBI" id="CHEBI:58017"/>
        <dbReference type="ChEBI" id="CHEBI:58115"/>
        <dbReference type="EC" id="2.4.2.8"/>
    </reaction>
    <physiologicalReaction direction="right-to-left" evidence="13">
        <dbReference type="Rhea" id="RHEA:25426"/>
    </physiologicalReaction>
</comment>
<dbReference type="NCBIfam" id="TIGR01203">
    <property type="entry name" value="HGPRTase"/>
    <property type="match status" value="1"/>
</dbReference>
<evidence type="ECO:0000256" key="11">
    <source>
        <dbReference type="ARBA" id="ARBA00022741"/>
    </source>
</evidence>
<dbReference type="AlphaFoldDB" id="A0A2N0AJZ5"/>
<dbReference type="CDD" id="cd06223">
    <property type="entry name" value="PRTases_typeI"/>
    <property type="match status" value="1"/>
</dbReference>
<dbReference type="Pfam" id="PF00156">
    <property type="entry name" value="Pribosyltran"/>
    <property type="match status" value="1"/>
</dbReference>
<evidence type="ECO:0000256" key="5">
    <source>
        <dbReference type="ARBA" id="ARBA00011895"/>
    </source>
</evidence>
<comment type="subcellular location">
    <subcellularLocation>
        <location evidence="2 15">Cytoplasm</location>
    </subcellularLocation>
</comment>
<proteinExistence type="inferred from homology"/>
<dbReference type="UniPathway" id="UPA00591">
    <property type="reaction ID" value="UER00648"/>
</dbReference>
<keyword evidence="7 15" id="KW-0328">Glycosyltransferase</keyword>
<protein>
    <recommendedName>
        <fullName evidence="5 15">Hypoxanthine phosphoribosyltransferase</fullName>
        <ecNumber evidence="5 15">2.4.2.8</ecNumber>
    </recommendedName>
</protein>
<evidence type="ECO:0000256" key="6">
    <source>
        <dbReference type="ARBA" id="ARBA00022490"/>
    </source>
</evidence>
<dbReference type="GO" id="GO:0046100">
    <property type="term" value="P:hypoxanthine metabolic process"/>
    <property type="evidence" value="ECO:0007669"/>
    <property type="project" value="TreeGrafter"/>
</dbReference>
<keyword evidence="9 15" id="KW-0479">Metal-binding</keyword>
<reference evidence="17 18" key="1">
    <citation type="submission" date="2017-07" db="EMBL/GenBank/DDBJ databases">
        <title>Leptospira spp. isolated from tropical soils.</title>
        <authorList>
            <person name="Thibeaux R."/>
            <person name="Iraola G."/>
            <person name="Ferres I."/>
            <person name="Bierque E."/>
            <person name="Girault D."/>
            <person name="Soupe-Gilbert M.-E."/>
            <person name="Picardeau M."/>
            <person name="Goarant C."/>
        </authorList>
    </citation>
    <scope>NUCLEOTIDE SEQUENCE [LARGE SCALE GENOMIC DNA]</scope>
    <source>
        <strain evidence="17 18">FH2-B-A1</strain>
    </source>
</reference>
<evidence type="ECO:0000256" key="2">
    <source>
        <dbReference type="ARBA" id="ARBA00004496"/>
    </source>
</evidence>
<dbReference type="GO" id="GO:0032264">
    <property type="term" value="P:IMP salvage"/>
    <property type="evidence" value="ECO:0007669"/>
    <property type="project" value="UniProtKB-UniPathway"/>
</dbReference>
<evidence type="ECO:0000313" key="18">
    <source>
        <dbReference type="Proteomes" id="UP000232145"/>
    </source>
</evidence>
<evidence type="ECO:0000256" key="8">
    <source>
        <dbReference type="ARBA" id="ARBA00022679"/>
    </source>
</evidence>
<dbReference type="FunFam" id="3.40.50.2020:FF:000006">
    <property type="entry name" value="Hypoxanthine phosphoribosyltransferase"/>
    <property type="match status" value="1"/>
</dbReference>
<dbReference type="Proteomes" id="UP000232145">
    <property type="component" value="Unassembled WGS sequence"/>
</dbReference>
<dbReference type="GO" id="GO:0005829">
    <property type="term" value="C:cytosol"/>
    <property type="evidence" value="ECO:0007669"/>
    <property type="project" value="TreeGrafter"/>
</dbReference>
<dbReference type="RefSeq" id="WP_100743945.1">
    <property type="nucleotide sequence ID" value="NZ_NPDW01000002.1"/>
</dbReference>
<evidence type="ECO:0000256" key="4">
    <source>
        <dbReference type="ARBA" id="ARBA00008391"/>
    </source>
</evidence>
<dbReference type="PANTHER" id="PTHR43340">
    <property type="entry name" value="HYPOXANTHINE-GUANINE PHOSPHORIBOSYLTRANSFERASE"/>
    <property type="match status" value="1"/>
</dbReference>
<dbReference type="PANTHER" id="PTHR43340:SF1">
    <property type="entry name" value="HYPOXANTHINE PHOSPHORIBOSYLTRANSFERASE"/>
    <property type="match status" value="1"/>
</dbReference>
<organism evidence="17 18">
    <name type="scientific">Leptospira harrisiae</name>
    <dbReference type="NCBI Taxonomy" id="2023189"/>
    <lineage>
        <taxon>Bacteria</taxon>
        <taxon>Pseudomonadati</taxon>
        <taxon>Spirochaetota</taxon>
        <taxon>Spirochaetia</taxon>
        <taxon>Leptospirales</taxon>
        <taxon>Leptospiraceae</taxon>
        <taxon>Leptospira</taxon>
    </lineage>
</organism>
<dbReference type="Gene3D" id="3.40.50.2020">
    <property type="match status" value="1"/>
</dbReference>
<sequence>MKPLYSEERIHQRVDELAREISRDFLSKDLVVIGILNGGFIFTADLCRSIAIPHEVDFMAASSYGDTTTSGSLKITKELKKSVQNKSILLVEDIVDTGQTLEYLLEEVGKQNPKDLRVAALFWKKSKANPHIPVHYPGFIIEDEFLVGYGLDYKGRYRNLPYVAKLEGADSTL</sequence>
<dbReference type="GO" id="GO:0006178">
    <property type="term" value="P:guanine salvage"/>
    <property type="evidence" value="ECO:0007669"/>
    <property type="project" value="TreeGrafter"/>
</dbReference>
<evidence type="ECO:0000313" key="17">
    <source>
        <dbReference type="EMBL" id="PJZ84541.1"/>
    </source>
</evidence>
<dbReference type="InterPro" id="IPR050408">
    <property type="entry name" value="HGPRT"/>
</dbReference>
<keyword evidence="6 15" id="KW-0963">Cytoplasm</keyword>
<keyword evidence="11 15" id="KW-0547">Nucleotide-binding</keyword>
<keyword evidence="8 15" id="KW-0808">Transferase</keyword>
<dbReference type="GO" id="GO:0000166">
    <property type="term" value="F:nucleotide binding"/>
    <property type="evidence" value="ECO:0007669"/>
    <property type="project" value="UniProtKB-KW"/>
</dbReference>
<keyword evidence="18" id="KW-1185">Reference proteome</keyword>
<dbReference type="InterPro" id="IPR000836">
    <property type="entry name" value="PRTase_dom"/>
</dbReference>
<dbReference type="GO" id="GO:0006166">
    <property type="term" value="P:purine ribonucleoside salvage"/>
    <property type="evidence" value="ECO:0007669"/>
    <property type="project" value="UniProtKB-KW"/>
</dbReference>
<evidence type="ECO:0000256" key="13">
    <source>
        <dbReference type="ARBA" id="ARBA00048811"/>
    </source>
</evidence>
<evidence type="ECO:0000256" key="10">
    <source>
        <dbReference type="ARBA" id="ARBA00022726"/>
    </source>
</evidence>
<dbReference type="EC" id="2.4.2.8" evidence="5 15"/>
<evidence type="ECO:0000256" key="1">
    <source>
        <dbReference type="ARBA" id="ARBA00001946"/>
    </source>
</evidence>
<keyword evidence="12 15" id="KW-0460">Magnesium</keyword>
<evidence type="ECO:0000256" key="15">
    <source>
        <dbReference type="RuleBase" id="RU364099"/>
    </source>
</evidence>
<dbReference type="GO" id="GO:0032263">
    <property type="term" value="P:GMP salvage"/>
    <property type="evidence" value="ECO:0007669"/>
    <property type="project" value="TreeGrafter"/>
</dbReference>
<accession>A0A2N0AJZ5</accession>
<dbReference type="GO" id="GO:0052657">
    <property type="term" value="F:guanine phosphoribosyltransferase activity"/>
    <property type="evidence" value="ECO:0007669"/>
    <property type="project" value="UniProtKB-ARBA"/>
</dbReference>
<comment type="cofactor">
    <cofactor evidence="1 15">
        <name>Mg(2+)</name>
        <dbReference type="ChEBI" id="CHEBI:18420"/>
    </cofactor>
</comment>
<dbReference type="EMBL" id="NPDX01000002">
    <property type="protein sequence ID" value="PJZ84541.1"/>
    <property type="molecule type" value="Genomic_DNA"/>
</dbReference>
<dbReference type="InterPro" id="IPR005904">
    <property type="entry name" value="Hxn_phspho_trans"/>
</dbReference>
<comment type="caution">
    <text evidence="17">The sequence shown here is derived from an EMBL/GenBank/DDBJ whole genome shotgun (WGS) entry which is preliminary data.</text>
</comment>
<evidence type="ECO:0000256" key="9">
    <source>
        <dbReference type="ARBA" id="ARBA00022723"/>
    </source>
</evidence>
<evidence type="ECO:0000256" key="14">
    <source>
        <dbReference type="ARBA" id="ARBA00049402"/>
    </source>
</evidence>
<dbReference type="GO" id="GO:0000287">
    <property type="term" value="F:magnesium ion binding"/>
    <property type="evidence" value="ECO:0007669"/>
    <property type="project" value="TreeGrafter"/>
</dbReference>
<gene>
    <name evidence="17" type="primary">hpt</name>
    <name evidence="17" type="ORF">CH364_11035</name>
</gene>
<evidence type="ECO:0000256" key="7">
    <source>
        <dbReference type="ARBA" id="ARBA00022676"/>
    </source>
</evidence>
<comment type="pathway">
    <text evidence="3 15">Purine metabolism; IMP biosynthesis via salvage pathway; IMP from hypoxanthine: step 1/1.</text>
</comment>
<evidence type="ECO:0000259" key="16">
    <source>
        <dbReference type="Pfam" id="PF00156"/>
    </source>
</evidence>